<keyword evidence="8" id="KW-1185">Reference proteome</keyword>
<comment type="function">
    <text evidence="2">Catalyzes the reversible cyclization of carbamoyl aspartate to dihydroorotate.</text>
</comment>
<dbReference type="Gene3D" id="2.30.40.10">
    <property type="entry name" value="Urease, subunit C, domain 1"/>
    <property type="match status" value="1"/>
</dbReference>
<name>A0A5B6TK21_9BACT</name>
<evidence type="ECO:0000313" key="7">
    <source>
        <dbReference type="EMBL" id="KAA3440781.1"/>
    </source>
</evidence>
<dbReference type="PANTHER" id="PTHR43668">
    <property type="entry name" value="ALLANTOINASE"/>
    <property type="match status" value="1"/>
</dbReference>
<evidence type="ECO:0000256" key="3">
    <source>
        <dbReference type="ARBA" id="ARBA00010286"/>
    </source>
</evidence>
<dbReference type="PROSITE" id="PS00483">
    <property type="entry name" value="DIHYDROOROTASE_2"/>
    <property type="match status" value="1"/>
</dbReference>
<dbReference type="InterPro" id="IPR032466">
    <property type="entry name" value="Metal_Hydrolase"/>
</dbReference>
<evidence type="ECO:0000256" key="2">
    <source>
        <dbReference type="ARBA" id="ARBA00002368"/>
    </source>
</evidence>
<comment type="similarity">
    <text evidence="3">Belongs to the metallo-dependent hydrolases superfamily. DHOase family. Class I DHOase subfamily.</text>
</comment>
<keyword evidence="5 7" id="KW-0378">Hydrolase</keyword>
<dbReference type="InterPro" id="IPR011059">
    <property type="entry name" value="Metal-dep_hydrolase_composite"/>
</dbReference>
<dbReference type="GO" id="GO:0006145">
    <property type="term" value="P:purine nucleobase catabolic process"/>
    <property type="evidence" value="ECO:0007669"/>
    <property type="project" value="TreeGrafter"/>
</dbReference>
<dbReference type="EC" id="3.5.2.3" evidence="7"/>
<proteinExistence type="inferred from homology"/>
<dbReference type="GO" id="GO:0005737">
    <property type="term" value="C:cytoplasm"/>
    <property type="evidence" value="ECO:0007669"/>
    <property type="project" value="TreeGrafter"/>
</dbReference>
<dbReference type="SUPFAM" id="SSF51338">
    <property type="entry name" value="Composite domain of metallo-dependent hydrolases"/>
    <property type="match status" value="1"/>
</dbReference>
<dbReference type="GO" id="GO:0004151">
    <property type="term" value="F:dihydroorotase activity"/>
    <property type="evidence" value="ECO:0007669"/>
    <property type="project" value="UniProtKB-EC"/>
</dbReference>
<dbReference type="RefSeq" id="WP_149090410.1">
    <property type="nucleotide sequence ID" value="NZ_VKKY01000001.1"/>
</dbReference>
<dbReference type="Pfam" id="PF01979">
    <property type="entry name" value="Amidohydro_1"/>
    <property type="match status" value="1"/>
</dbReference>
<evidence type="ECO:0000256" key="4">
    <source>
        <dbReference type="ARBA" id="ARBA00022723"/>
    </source>
</evidence>
<dbReference type="GO" id="GO:0004038">
    <property type="term" value="F:allantoinase activity"/>
    <property type="evidence" value="ECO:0007669"/>
    <property type="project" value="TreeGrafter"/>
</dbReference>
<dbReference type="SUPFAM" id="SSF51556">
    <property type="entry name" value="Metallo-dependent hydrolases"/>
    <property type="match status" value="1"/>
</dbReference>
<keyword evidence="4" id="KW-0479">Metal-binding</keyword>
<dbReference type="EMBL" id="VKKY01000001">
    <property type="protein sequence ID" value="KAA3440781.1"/>
    <property type="molecule type" value="Genomic_DNA"/>
</dbReference>
<dbReference type="AlphaFoldDB" id="A0A5B6TK21"/>
<dbReference type="InterPro" id="IPR002195">
    <property type="entry name" value="Dihydroorotase_CS"/>
</dbReference>
<feature type="domain" description="Amidohydrolase-related" evidence="6">
    <location>
        <begin position="50"/>
        <end position="426"/>
    </location>
</feature>
<dbReference type="NCBIfam" id="TIGR00857">
    <property type="entry name" value="pyrC_multi"/>
    <property type="match status" value="1"/>
</dbReference>
<dbReference type="InterPro" id="IPR050138">
    <property type="entry name" value="DHOase/Allantoinase_Hydrolase"/>
</dbReference>
<organism evidence="7 8">
    <name type="scientific">Rufibacter hautae</name>
    <dbReference type="NCBI Taxonomy" id="2595005"/>
    <lineage>
        <taxon>Bacteria</taxon>
        <taxon>Pseudomonadati</taxon>
        <taxon>Bacteroidota</taxon>
        <taxon>Cytophagia</taxon>
        <taxon>Cytophagales</taxon>
        <taxon>Hymenobacteraceae</taxon>
        <taxon>Rufibacter</taxon>
    </lineage>
</organism>
<dbReference type="OrthoDB" id="9765462at2"/>
<evidence type="ECO:0000313" key="8">
    <source>
        <dbReference type="Proteomes" id="UP000324133"/>
    </source>
</evidence>
<dbReference type="NCBIfam" id="NF006688">
    <property type="entry name" value="PRK09236.1"/>
    <property type="match status" value="1"/>
</dbReference>
<accession>A0A5B6TK21</accession>
<evidence type="ECO:0000256" key="1">
    <source>
        <dbReference type="ARBA" id="ARBA00001947"/>
    </source>
</evidence>
<dbReference type="GO" id="GO:0046872">
    <property type="term" value="F:metal ion binding"/>
    <property type="evidence" value="ECO:0007669"/>
    <property type="project" value="UniProtKB-KW"/>
</dbReference>
<dbReference type="CDD" id="cd01318">
    <property type="entry name" value="DHOase_IIb"/>
    <property type="match status" value="1"/>
</dbReference>
<evidence type="ECO:0000259" key="6">
    <source>
        <dbReference type="Pfam" id="PF01979"/>
    </source>
</evidence>
<evidence type="ECO:0000256" key="5">
    <source>
        <dbReference type="ARBA" id="ARBA00022801"/>
    </source>
</evidence>
<dbReference type="Proteomes" id="UP000324133">
    <property type="component" value="Unassembled WGS sequence"/>
</dbReference>
<sequence length="446" mass="49724">MKSILIKNAQLVNEGQIQQADVLVKDGYIHTIGQNLNAPADTVIDAQGQYLLPGIIDDQVHFRDPGLTYKADLYSEPRAAVAGGVTTFMEMPNTVPNATTQELLQQKYDTAAEKSLANYSFFMGGTNDNLEEILKTDPRSVCGIKLFMGSSTGNMLVDNVHTLEEIFRQSPMLIATHCEDEATIRANMQQATEQYGEENIPMGAHPVIRNVEACHKSSSMAVELAKKHNTRLHILHISTEEELALFANDVPLEQKRITAEVCVHHLWFDAAQYETLGAQIKCNPAIKEARHKEALFQGLLDNHLDIIATDHAPHTWEEKQSPTYKGAPSGLPLVQHSLQVMLAFYQQGKISLERVVEKMCHAPAICFQVEKRGFIREGYWADLVLVDLAQSQTVTKENTFYKCGWSPLEGQTLPGVVTHTIVSGHLAYQNGQFDESKKGERVLFSR</sequence>
<protein>
    <submittedName>
        <fullName evidence="7">Dihydroorotase</fullName>
        <ecNumber evidence="7">3.5.2.3</ecNumber>
    </submittedName>
</protein>
<reference evidence="7 8" key="1">
    <citation type="submission" date="2019-07" db="EMBL/GenBank/DDBJ databases">
        <title>Rufibacter sp. nov., isolated from lake sediment.</title>
        <authorList>
            <person name="Qu J.-H."/>
        </authorList>
    </citation>
    <scope>NUCLEOTIDE SEQUENCE [LARGE SCALE GENOMIC DNA]</scope>
    <source>
        <strain evidence="7 8">NBS58-1</strain>
    </source>
</reference>
<comment type="cofactor">
    <cofactor evidence="1">
        <name>Zn(2+)</name>
        <dbReference type="ChEBI" id="CHEBI:29105"/>
    </cofactor>
</comment>
<comment type="caution">
    <text evidence="7">The sequence shown here is derived from an EMBL/GenBank/DDBJ whole genome shotgun (WGS) entry which is preliminary data.</text>
</comment>
<dbReference type="InterPro" id="IPR006680">
    <property type="entry name" value="Amidohydro-rel"/>
</dbReference>
<gene>
    <name evidence="7" type="ORF">FOA19_09085</name>
</gene>
<dbReference type="PANTHER" id="PTHR43668:SF4">
    <property type="entry name" value="ALLANTOINASE"/>
    <property type="match status" value="1"/>
</dbReference>
<dbReference type="Gene3D" id="3.20.20.140">
    <property type="entry name" value="Metal-dependent hydrolases"/>
    <property type="match status" value="1"/>
</dbReference>